<reference evidence="3" key="1">
    <citation type="submission" date="2017-10" db="EMBL/GenBank/DDBJ databases">
        <title>Rapid genome shrinkage in a self-fertile nematode reveals novel sperm competition proteins.</title>
        <authorList>
            <person name="Yin D."/>
            <person name="Schwarz E.M."/>
            <person name="Thomas C.G."/>
            <person name="Felde R.L."/>
            <person name="Korf I.F."/>
            <person name="Cutter A.D."/>
            <person name="Schartner C.M."/>
            <person name="Ralston E.J."/>
            <person name="Meyer B.J."/>
            <person name="Haag E.S."/>
        </authorList>
    </citation>
    <scope>NUCLEOTIDE SEQUENCE [LARGE SCALE GENOMIC DNA]</scope>
    <source>
        <strain evidence="3">JU1422</strain>
    </source>
</reference>
<dbReference type="AlphaFoldDB" id="A0A2G5TK16"/>
<dbReference type="EMBL" id="PDUG01000005">
    <property type="protein sequence ID" value="PIC27634.1"/>
    <property type="molecule type" value="Genomic_DNA"/>
</dbReference>
<name>A0A2G5TK16_9PELO</name>
<comment type="caution">
    <text evidence="2">The sequence shown here is derived from an EMBL/GenBank/DDBJ whole genome shotgun (WGS) entry which is preliminary data.</text>
</comment>
<evidence type="ECO:0000256" key="1">
    <source>
        <dbReference type="SAM" id="MobiDB-lite"/>
    </source>
</evidence>
<evidence type="ECO:0000313" key="2">
    <source>
        <dbReference type="EMBL" id="PIC27634.1"/>
    </source>
</evidence>
<dbReference type="Proteomes" id="UP000230233">
    <property type="component" value="Chromosome V"/>
</dbReference>
<proteinExistence type="predicted"/>
<organism evidence="2 3">
    <name type="scientific">Caenorhabditis nigoni</name>
    <dbReference type="NCBI Taxonomy" id="1611254"/>
    <lineage>
        <taxon>Eukaryota</taxon>
        <taxon>Metazoa</taxon>
        <taxon>Ecdysozoa</taxon>
        <taxon>Nematoda</taxon>
        <taxon>Chromadorea</taxon>
        <taxon>Rhabditida</taxon>
        <taxon>Rhabditina</taxon>
        <taxon>Rhabditomorpha</taxon>
        <taxon>Rhabditoidea</taxon>
        <taxon>Rhabditidae</taxon>
        <taxon>Peloderinae</taxon>
        <taxon>Caenorhabditis</taxon>
    </lineage>
</organism>
<protein>
    <submittedName>
        <fullName evidence="2">Uncharacterized protein</fullName>
    </submittedName>
</protein>
<keyword evidence="3" id="KW-1185">Reference proteome</keyword>
<feature type="compositionally biased region" description="Basic residues" evidence="1">
    <location>
        <begin position="90"/>
        <end position="100"/>
    </location>
</feature>
<evidence type="ECO:0000313" key="3">
    <source>
        <dbReference type="Proteomes" id="UP000230233"/>
    </source>
</evidence>
<gene>
    <name evidence="2" type="primary">Cnig_chr_V.g19827</name>
    <name evidence="2" type="ORF">B9Z55_019827</name>
</gene>
<sequence length="100" mass="11380">MQCMLYARRHTEMGGAYLLCLPRGSSARTPATTIYVTRGSTSSSVYSRITNIDVLCVLTIQTILLHLLDTKPYLEGRDFTQNFPVEEKRRRGRRATTSHE</sequence>
<accession>A0A2G5TK16</accession>
<feature type="region of interest" description="Disordered" evidence="1">
    <location>
        <begin position="79"/>
        <end position="100"/>
    </location>
</feature>